<sequence>MDWAVARGDSDILNQELEHGRFVERLIEPIAPRGAFHCNCHEKATAVYLPFEQGMCILECGKVRAVQVRQVLQEYLQAWRKGMR</sequence>
<gene>
    <name evidence="1" type="ORF">XcodCFBP4690_15550</name>
</gene>
<organism evidence="1 2">
    <name type="scientific">Xanthomonas codiaei</name>
    <dbReference type="NCBI Taxonomy" id="56463"/>
    <lineage>
        <taxon>Bacteria</taxon>
        <taxon>Pseudomonadati</taxon>
        <taxon>Pseudomonadota</taxon>
        <taxon>Gammaproteobacteria</taxon>
        <taxon>Lysobacterales</taxon>
        <taxon>Lysobacteraceae</taxon>
        <taxon>Xanthomonas</taxon>
    </lineage>
</organism>
<evidence type="ECO:0000313" key="2">
    <source>
        <dbReference type="Proteomes" id="UP000237872"/>
    </source>
</evidence>
<protein>
    <submittedName>
        <fullName evidence="1">Uncharacterized protein</fullName>
    </submittedName>
</protein>
<accession>A0A2S7CJ02</accession>
<comment type="caution">
    <text evidence="1">The sequence shown here is derived from an EMBL/GenBank/DDBJ whole genome shotgun (WGS) entry which is preliminary data.</text>
</comment>
<dbReference type="Proteomes" id="UP000237872">
    <property type="component" value="Unassembled WGS sequence"/>
</dbReference>
<name>A0A2S7CJ02_9XANT</name>
<dbReference type="AlphaFoldDB" id="A0A2S7CJ02"/>
<evidence type="ECO:0000313" key="1">
    <source>
        <dbReference type="EMBL" id="PPU61541.1"/>
    </source>
</evidence>
<proteinExistence type="predicted"/>
<dbReference type="EMBL" id="MDEC01000023">
    <property type="protein sequence ID" value="PPU61541.1"/>
    <property type="molecule type" value="Genomic_DNA"/>
</dbReference>
<reference evidence="1 2" key="1">
    <citation type="submission" date="2016-08" db="EMBL/GenBank/DDBJ databases">
        <authorList>
            <person name="Seilhamer J.J."/>
        </authorList>
    </citation>
    <scope>NUCLEOTIDE SEQUENCE [LARGE SCALE GENOMIC DNA]</scope>
    <source>
        <strain evidence="1 2">CFBP4690</strain>
    </source>
</reference>